<dbReference type="OrthoDB" id="672067at2759"/>
<evidence type="ECO:0000313" key="3">
    <source>
        <dbReference type="Proteomes" id="UP000237000"/>
    </source>
</evidence>
<dbReference type="STRING" id="63057.A0A2P5BUZ3"/>
<evidence type="ECO:0000313" key="2">
    <source>
        <dbReference type="EMBL" id="PON52596.1"/>
    </source>
</evidence>
<proteinExistence type="predicted"/>
<dbReference type="Proteomes" id="UP000237000">
    <property type="component" value="Unassembled WGS sequence"/>
</dbReference>
<dbReference type="PANTHER" id="PTHR34207:SF17">
    <property type="entry name" value="PROTEIN BIC2"/>
    <property type="match status" value="1"/>
</dbReference>
<dbReference type="EMBL" id="JXTC01000455">
    <property type="protein sequence ID" value="PON52596.1"/>
    <property type="molecule type" value="Genomic_DNA"/>
</dbReference>
<evidence type="ECO:0008006" key="4">
    <source>
        <dbReference type="Google" id="ProtNLM"/>
    </source>
</evidence>
<feature type="region of interest" description="Disordered" evidence="1">
    <location>
        <begin position="49"/>
        <end position="87"/>
    </location>
</feature>
<feature type="compositionally biased region" description="Basic and acidic residues" evidence="1">
    <location>
        <begin position="63"/>
        <end position="87"/>
    </location>
</feature>
<dbReference type="PANTHER" id="PTHR34207">
    <property type="entry name" value="PROTEIN BIC1"/>
    <property type="match status" value="1"/>
</dbReference>
<evidence type="ECO:0000256" key="1">
    <source>
        <dbReference type="SAM" id="MobiDB-lite"/>
    </source>
</evidence>
<dbReference type="InterPro" id="IPR040374">
    <property type="entry name" value="BIC"/>
</dbReference>
<dbReference type="FunCoup" id="A0A2P5BUZ3">
    <property type="interactions" value="37"/>
</dbReference>
<accession>A0A2P5BUZ3</accession>
<feature type="compositionally biased region" description="Low complexity" evidence="1">
    <location>
        <begin position="49"/>
        <end position="62"/>
    </location>
</feature>
<dbReference type="AlphaFoldDB" id="A0A2P5BUZ3"/>
<reference evidence="3" key="1">
    <citation type="submission" date="2016-06" db="EMBL/GenBank/DDBJ databases">
        <title>Parallel loss of symbiosis genes in relatives of nitrogen-fixing non-legume Parasponia.</title>
        <authorList>
            <person name="Van Velzen R."/>
            <person name="Holmer R."/>
            <person name="Bu F."/>
            <person name="Rutten L."/>
            <person name="Van Zeijl A."/>
            <person name="Liu W."/>
            <person name="Santuari L."/>
            <person name="Cao Q."/>
            <person name="Sharma T."/>
            <person name="Shen D."/>
            <person name="Roswanjaya Y."/>
            <person name="Wardhani T."/>
            <person name="Kalhor M.S."/>
            <person name="Jansen J."/>
            <person name="Van den Hoogen J."/>
            <person name="Gungor B."/>
            <person name="Hartog M."/>
            <person name="Hontelez J."/>
            <person name="Verver J."/>
            <person name="Yang W.-C."/>
            <person name="Schijlen E."/>
            <person name="Repin R."/>
            <person name="Schilthuizen M."/>
            <person name="Schranz E."/>
            <person name="Heidstra R."/>
            <person name="Miyata K."/>
            <person name="Fedorova E."/>
            <person name="Kohlen W."/>
            <person name="Bisseling T."/>
            <person name="Smit S."/>
            <person name="Geurts R."/>
        </authorList>
    </citation>
    <scope>NUCLEOTIDE SEQUENCE [LARGE SCALE GENOMIC DNA]</scope>
    <source>
        <strain evidence="3">cv. RG33-2</strain>
    </source>
</reference>
<dbReference type="GO" id="GO:0009785">
    <property type="term" value="P:blue light signaling pathway"/>
    <property type="evidence" value="ECO:0007669"/>
    <property type="project" value="InterPro"/>
</dbReference>
<gene>
    <name evidence="2" type="ORF">TorRG33x02_307710</name>
</gene>
<protein>
    <recommendedName>
        <fullName evidence="4">Protein BIC1</fullName>
    </recommendedName>
</protein>
<keyword evidence="3" id="KW-1185">Reference proteome</keyword>
<dbReference type="CDD" id="cd22645">
    <property type="entry name" value="BIC1_CID"/>
    <property type="match status" value="1"/>
</dbReference>
<sequence length="162" mass="18328">MEEIPKKMRFSEVSLQNLSCSPNQITPLFSCKPNRTDLMSSLPSAIISRDSSSELSSSIQASSDHRQDRRDEDQNKEINSGRERLKRHHEEVAGHVLVPDKWGKEELMKDWIDYASFDKLLAPNGIRTAREALVVEAAGRRRTQASATSSTSPPLRIESRCY</sequence>
<name>A0A2P5BUZ3_TREOI</name>
<comment type="caution">
    <text evidence="2">The sequence shown here is derived from an EMBL/GenBank/DDBJ whole genome shotgun (WGS) entry which is preliminary data.</text>
</comment>
<organism evidence="2 3">
    <name type="scientific">Trema orientale</name>
    <name type="common">Charcoal tree</name>
    <name type="synonym">Celtis orientalis</name>
    <dbReference type="NCBI Taxonomy" id="63057"/>
    <lineage>
        <taxon>Eukaryota</taxon>
        <taxon>Viridiplantae</taxon>
        <taxon>Streptophyta</taxon>
        <taxon>Embryophyta</taxon>
        <taxon>Tracheophyta</taxon>
        <taxon>Spermatophyta</taxon>
        <taxon>Magnoliopsida</taxon>
        <taxon>eudicotyledons</taxon>
        <taxon>Gunneridae</taxon>
        <taxon>Pentapetalae</taxon>
        <taxon>rosids</taxon>
        <taxon>fabids</taxon>
        <taxon>Rosales</taxon>
        <taxon>Cannabaceae</taxon>
        <taxon>Trema</taxon>
    </lineage>
</organism>
<dbReference type="InParanoid" id="A0A2P5BUZ3"/>